<dbReference type="EMBL" id="SMAG01000011">
    <property type="protein sequence ID" value="TCS92602.1"/>
    <property type="molecule type" value="Genomic_DNA"/>
</dbReference>
<dbReference type="SUPFAM" id="SSF81301">
    <property type="entry name" value="Nucleotidyltransferase"/>
    <property type="match status" value="1"/>
</dbReference>
<dbReference type="OrthoDB" id="2351665at2"/>
<proteinExistence type="predicted"/>
<name>A0A4R3L095_9BACL</name>
<keyword evidence="2" id="KW-1185">Reference proteome</keyword>
<organism evidence="1 2">
    <name type="scientific">Hazenella coriacea</name>
    <dbReference type="NCBI Taxonomy" id="1179467"/>
    <lineage>
        <taxon>Bacteria</taxon>
        <taxon>Bacillati</taxon>
        <taxon>Bacillota</taxon>
        <taxon>Bacilli</taxon>
        <taxon>Bacillales</taxon>
        <taxon>Thermoactinomycetaceae</taxon>
        <taxon>Hazenella</taxon>
    </lineage>
</organism>
<dbReference type="InterPro" id="IPR043519">
    <property type="entry name" value="NT_sf"/>
</dbReference>
<evidence type="ECO:0000313" key="2">
    <source>
        <dbReference type="Proteomes" id="UP000294937"/>
    </source>
</evidence>
<gene>
    <name evidence="1" type="ORF">EDD58_11166</name>
</gene>
<accession>A0A4R3L095</accession>
<dbReference type="AlphaFoldDB" id="A0A4R3L095"/>
<dbReference type="Proteomes" id="UP000294937">
    <property type="component" value="Unassembled WGS sequence"/>
</dbReference>
<comment type="caution">
    <text evidence="1">The sequence shown here is derived from an EMBL/GenBank/DDBJ whole genome shotgun (WGS) entry which is preliminary data.</text>
</comment>
<evidence type="ECO:0008006" key="3">
    <source>
        <dbReference type="Google" id="ProtNLM"/>
    </source>
</evidence>
<evidence type="ECO:0000313" key="1">
    <source>
        <dbReference type="EMBL" id="TCS92602.1"/>
    </source>
</evidence>
<dbReference type="Gene3D" id="3.30.460.10">
    <property type="entry name" value="Beta Polymerase, domain 2"/>
    <property type="match status" value="1"/>
</dbReference>
<dbReference type="RefSeq" id="WP_131926633.1">
    <property type="nucleotide sequence ID" value="NZ_SMAG01000011.1"/>
</dbReference>
<reference evidence="1 2" key="1">
    <citation type="submission" date="2019-03" db="EMBL/GenBank/DDBJ databases">
        <title>Genomic Encyclopedia of Type Strains, Phase IV (KMG-IV): sequencing the most valuable type-strain genomes for metagenomic binning, comparative biology and taxonomic classification.</title>
        <authorList>
            <person name="Goeker M."/>
        </authorList>
    </citation>
    <scope>NUCLEOTIDE SEQUENCE [LARGE SCALE GENOMIC DNA]</scope>
    <source>
        <strain evidence="1 2">DSM 45707</strain>
    </source>
</reference>
<protein>
    <recommendedName>
        <fullName evidence="3">Nucleotidyltransferase-like protein</fullName>
    </recommendedName>
</protein>
<sequence>MVLIKNIGRYCLTDKSGYISNDAALNKIDLEYLEILQEVIKNYLKHLGSDIHSIYIRGSVPRGLAIKGISDLDTIAMTYKNPKELDLSWVEQAEQEMNRSFSCVNGIELSFYHVEDILEISNFSIISFMLKTHSVCVYGKDLIKMLPEYKADKALANEHLFHLKSQIERAKADLINNEGAEDIKDCCSWIMKIIIRAGLALVIIDENLYTRDLYPAYQLFSKHFPQEEPRMRKALEYAIEPTTKPDFILDFINDFGIWIMDKAEKWLQTHNPKREPKIKL</sequence>